<organism evidence="5 6">
    <name type="scientific">[Torrubiella] hemipterigena</name>
    <dbReference type="NCBI Taxonomy" id="1531966"/>
    <lineage>
        <taxon>Eukaryota</taxon>
        <taxon>Fungi</taxon>
        <taxon>Dikarya</taxon>
        <taxon>Ascomycota</taxon>
        <taxon>Pezizomycotina</taxon>
        <taxon>Sordariomycetes</taxon>
        <taxon>Hypocreomycetidae</taxon>
        <taxon>Hypocreales</taxon>
        <taxon>Clavicipitaceae</taxon>
        <taxon>Clavicipitaceae incertae sedis</taxon>
        <taxon>'Torrubiella' clade</taxon>
    </lineage>
</organism>
<dbReference type="GO" id="GO:0005634">
    <property type="term" value="C:nucleus"/>
    <property type="evidence" value="ECO:0007669"/>
    <property type="project" value="UniProtKB-SubCell"/>
</dbReference>
<feature type="domain" description="Zn(2)-C6 fungal-type" evidence="4">
    <location>
        <begin position="17"/>
        <end position="47"/>
    </location>
</feature>
<sequence>MASLRNLLSGKVRSQSGCYTCRLRRKKCDENRPQCEACQVLEITCHFGDDKPEWMDGGAKQKAMAETIKAQVKKQASQRRDRKYIDMLEKGTKMVTLDDPSDKRPSVAKVNGISPGTQNGHKTFELSPGSSTATGTTGPSPEAPWHSQLFGASPGNASGKSGMEGDYDAGQDTHLIMVYLDFVFPYLFPHYRPPLLVGGRGWVLDVLLHGTRSIFYTAISLSSYFFGVMLANGESNHEECTNRMVHQLQRQMERGLKELQKDIMEINAKKPNFNIREGLKVMQSVLQMLIFEVSTNNNDNWRMHLDAAVALFMQILPDPHNWTENLHTLWTPRWPPPEMGIRRPWSTDQASIRFFGVNLLYLDVMASITMSTEPRLRSYQPCVIPSTPPDRWSLDPQAAKPLRTEEFFGMYNWVLQLLGDIAALDAYKKQQRKDGSLSMGDLMARGQPISETITLNLDLLESQASGMDMITKNLSLIQDPLLSLNPLSACAPNFVIHNLIWVHAAKIYFNVVLSGWQPSNPEIRTSVDRLTQLLFDLPHGKTMQTLAWPFCVGGCLAPAEYEGQYREMVSRLGPLQVFGTIREALAINEMVWASRGQLDETWDIAKCLNVLGHSVLLM</sequence>
<feature type="compositionally biased region" description="Low complexity" evidence="3">
    <location>
        <begin position="127"/>
        <end position="144"/>
    </location>
</feature>
<dbReference type="PROSITE" id="PS50048">
    <property type="entry name" value="ZN2_CY6_FUNGAL_2"/>
    <property type="match status" value="1"/>
</dbReference>
<dbReference type="PROSITE" id="PS00463">
    <property type="entry name" value="ZN2_CY6_FUNGAL_1"/>
    <property type="match status" value="1"/>
</dbReference>
<evidence type="ECO:0000256" key="2">
    <source>
        <dbReference type="ARBA" id="ARBA00023242"/>
    </source>
</evidence>
<dbReference type="PANTHER" id="PTHR37534">
    <property type="entry name" value="TRANSCRIPTIONAL ACTIVATOR PROTEIN UGA3"/>
    <property type="match status" value="1"/>
</dbReference>
<reference evidence="5 6" key="1">
    <citation type="journal article" date="2015" name="Genome Announc.">
        <title>Draft Genome Sequence and Gene Annotation of the Entomopathogenic Fungus Verticillium hemipterigenum.</title>
        <authorList>
            <person name="Horn F."/>
            <person name="Habel A."/>
            <person name="Scharf D.H."/>
            <person name="Dworschak J."/>
            <person name="Brakhage A.A."/>
            <person name="Guthke R."/>
            <person name="Hertweck C."/>
            <person name="Linde J."/>
        </authorList>
    </citation>
    <scope>NUCLEOTIDE SEQUENCE [LARGE SCALE GENOMIC DNA]</scope>
</reference>
<gene>
    <name evidence="5" type="ORF">VHEMI05064</name>
</gene>
<evidence type="ECO:0000256" key="3">
    <source>
        <dbReference type="SAM" id="MobiDB-lite"/>
    </source>
</evidence>
<dbReference type="Gene3D" id="4.10.240.10">
    <property type="entry name" value="Zn(2)-C6 fungal-type DNA-binding domain"/>
    <property type="match status" value="1"/>
</dbReference>
<accession>A0A0A1THV9</accession>
<dbReference type="CDD" id="cd00067">
    <property type="entry name" value="GAL4"/>
    <property type="match status" value="1"/>
</dbReference>
<dbReference type="InterPro" id="IPR021858">
    <property type="entry name" value="Fun_TF"/>
</dbReference>
<dbReference type="PANTHER" id="PTHR37534:SF20">
    <property type="entry name" value="PRO1A C6 ZINK-FINGER PROTEIN"/>
    <property type="match status" value="1"/>
</dbReference>
<keyword evidence="6" id="KW-1185">Reference proteome</keyword>
<dbReference type="Pfam" id="PF11951">
    <property type="entry name" value="Fungal_trans_2"/>
    <property type="match status" value="1"/>
</dbReference>
<dbReference type="AlphaFoldDB" id="A0A0A1THV9"/>
<dbReference type="STRING" id="1531966.A0A0A1THV9"/>
<dbReference type="SUPFAM" id="SSF57701">
    <property type="entry name" value="Zn2/Cys6 DNA-binding domain"/>
    <property type="match status" value="1"/>
</dbReference>
<protein>
    <recommendedName>
        <fullName evidence="4">Zn(2)-C6 fungal-type domain-containing protein</fullName>
    </recommendedName>
</protein>
<dbReference type="InterPro" id="IPR001138">
    <property type="entry name" value="Zn2Cys6_DnaBD"/>
</dbReference>
<name>A0A0A1THV9_9HYPO</name>
<evidence type="ECO:0000256" key="1">
    <source>
        <dbReference type="ARBA" id="ARBA00004123"/>
    </source>
</evidence>
<feature type="region of interest" description="Disordered" evidence="3">
    <location>
        <begin position="95"/>
        <end position="165"/>
    </location>
</feature>
<evidence type="ECO:0000259" key="4">
    <source>
        <dbReference type="PROSITE" id="PS50048"/>
    </source>
</evidence>
<dbReference type="GO" id="GO:0000981">
    <property type="term" value="F:DNA-binding transcription factor activity, RNA polymerase II-specific"/>
    <property type="evidence" value="ECO:0007669"/>
    <property type="project" value="InterPro"/>
</dbReference>
<dbReference type="EMBL" id="CDHN01000002">
    <property type="protein sequence ID" value="CEJ89207.1"/>
    <property type="molecule type" value="Genomic_DNA"/>
</dbReference>
<dbReference type="HOGENOM" id="CLU_019313_1_0_1"/>
<dbReference type="InterPro" id="IPR036864">
    <property type="entry name" value="Zn2-C6_fun-type_DNA-bd_sf"/>
</dbReference>
<dbReference type="SMART" id="SM00066">
    <property type="entry name" value="GAL4"/>
    <property type="match status" value="1"/>
</dbReference>
<evidence type="ECO:0000313" key="5">
    <source>
        <dbReference type="EMBL" id="CEJ89207.1"/>
    </source>
</evidence>
<dbReference type="OrthoDB" id="5213892at2759"/>
<comment type="subcellular location">
    <subcellularLocation>
        <location evidence="1">Nucleus</location>
    </subcellularLocation>
</comment>
<proteinExistence type="predicted"/>
<dbReference type="Proteomes" id="UP000039046">
    <property type="component" value="Unassembled WGS sequence"/>
</dbReference>
<dbReference type="Pfam" id="PF00172">
    <property type="entry name" value="Zn_clus"/>
    <property type="match status" value="1"/>
</dbReference>
<dbReference type="GO" id="GO:0008270">
    <property type="term" value="F:zinc ion binding"/>
    <property type="evidence" value="ECO:0007669"/>
    <property type="project" value="InterPro"/>
</dbReference>
<keyword evidence="2" id="KW-0539">Nucleus</keyword>
<evidence type="ECO:0000313" key="6">
    <source>
        <dbReference type="Proteomes" id="UP000039046"/>
    </source>
</evidence>